<feature type="non-terminal residue" evidence="1">
    <location>
        <position position="1"/>
    </location>
</feature>
<dbReference type="Proteomes" id="UP000257109">
    <property type="component" value="Unassembled WGS sequence"/>
</dbReference>
<reference evidence="1" key="1">
    <citation type="submission" date="2018-05" db="EMBL/GenBank/DDBJ databases">
        <title>Draft genome of Mucuna pruriens seed.</title>
        <authorList>
            <person name="Nnadi N.E."/>
            <person name="Vos R."/>
            <person name="Hasami M.H."/>
            <person name="Devisetty U.K."/>
            <person name="Aguiy J.C."/>
        </authorList>
    </citation>
    <scope>NUCLEOTIDE SEQUENCE [LARGE SCALE GENOMIC DNA]</scope>
    <source>
        <strain evidence="1">JCA_2017</strain>
    </source>
</reference>
<comment type="caution">
    <text evidence="1">The sequence shown here is derived from an EMBL/GenBank/DDBJ whole genome shotgun (WGS) entry which is preliminary data.</text>
</comment>
<organism evidence="1 2">
    <name type="scientific">Mucuna pruriens</name>
    <name type="common">Velvet bean</name>
    <name type="synonym">Dolichos pruriens</name>
    <dbReference type="NCBI Taxonomy" id="157652"/>
    <lineage>
        <taxon>Eukaryota</taxon>
        <taxon>Viridiplantae</taxon>
        <taxon>Streptophyta</taxon>
        <taxon>Embryophyta</taxon>
        <taxon>Tracheophyta</taxon>
        <taxon>Spermatophyta</taxon>
        <taxon>Magnoliopsida</taxon>
        <taxon>eudicotyledons</taxon>
        <taxon>Gunneridae</taxon>
        <taxon>Pentapetalae</taxon>
        <taxon>rosids</taxon>
        <taxon>fabids</taxon>
        <taxon>Fabales</taxon>
        <taxon>Fabaceae</taxon>
        <taxon>Papilionoideae</taxon>
        <taxon>50 kb inversion clade</taxon>
        <taxon>NPAAA clade</taxon>
        <taxon>indigoferoid/millettioid clade</taxon>
        <taxon>Phaseoleae</taxon>
        <taxon>Mucuna</taxon>
    </lineage>
</organism>
<keyword evidence="2" id="KW-1185">Reference proteome</keyword>
<dbReference type="EMBL" id="QJKJ01003912">
    <property type="protein sequence ID" value="RDX96325.1"/>
    <property type="molecule type" value="Genomic_DNA"/>
</dbReference>
<dbReference type="AlphaFoldDB" id="A0A371H0L1"/>
<proteinExistence type="predicted"/>
<name>A0A371H0L1_MUCPR</name>
<evidence type="ECO:0000313" key="2">
    <source>
        <dbReference type="Proteomes" id="UP000257109"/>
    </source>
</evidence>
<gene>
    <name evidence="1" type="ORF">CR513_21044</name>
</gene>
<evidence type="ECO:0000313" key="1">
    <source>
        <dbReference type="EMBL" id="RDX96325.1"/>
    </source>
</evidence>
<protein>
    <submittedName>
        <fullName evidence="1">Uncharacterized protein</fullName>
    </submittedName>
</protein>
<accession>A0A371H0L1</accession>
<sequence>MVRSKLPPITFTNQDFVGVDLEQNDHMVITVEVANFTIRKLQIPESEIKTCHEQLIGFSSEKVDTRGYVDLLTMRSTLNALGAIVSTPYLVMKFPSSTHQIMTI</sequence>